<dbReference type="Pfam" id="PF01740">
    <property type="entry name" value="STAS"/>
    <property type="match status" value="1"/>
</dbReference>
<accession>A0A1H6FAK0</accession>
<keyword evidence="5" id="KW-1185">Reference proteome</keyword>
<dbReference type="PROSITE" id="PS50801">
    <property type="entry name" value="STAS"/>
    <property type="match status" value="1"/>
</dbReference>
<dbReference type="PANTHER" id="PTHR33495:SF2">
    <property type="entry name" value="ANTI-SIGMA FACTOR ANTAGONIST TM_1081-RELATED"/>
    <property type="match status" value="1"/>
</dbReference>
<dbReference type="Proteomes" id="UP000236724">
    <property type="component" value="Unassembled WGS sequence"/>
</dbReference>
<feature type="domain" description="STAS" evidence="3">
    <location>
        <begin position="1"/>
        <end position="110"/>
    </location>
</feature>
<evidence type="ECO:0000256" key="1">
    <source>
        <dbReference type="ARBA" id="ARBA00009013"/>
    </source>
</evidence>
<dbReference type="GO" id="GO:0043856">
    <property type="term" value="F:anti-sigma factor antagonist activity"/>
    <property type="evidence" value="ECO:0007669"/>
    <property type="project" value="InterPro"/>
</dbReference>
<dbReference type="InterPro" id="IPR002645">
    <property type="entry name" value="STAS_dom"/>
</dbReference>
<dbReference type="SUPFAM" id="SSF52091">
    <property type="entry name" value="SpoIIaa-like"/>
    <property type="match status" value="1"/>
</dbReference>
<dbReference type="EMBL" id="FMSV02000515">
    <property type="protein sequence ID" value="SEH07118.1"/>
    <property type="molecule type" value="Genomic_DNA"/>
</dbReference>
<evidence type="ECO:0000259" key="3">
    <source>
        <dbReference type="PROSITE" id="PS50801"/>
    </source>
</evidence>
<reference evidence="4 5" key="1">
    <citation type="submission" date="2016-10" db="EMBL/GenBank/DDBJ databases">
        <authorList>
            <person name="de Groot N.N."/>
        </authorList>
    </citation>
    <scope>NUCLEOTIDE SEQUENCE [LARGE SCALE GENOMIC DNA]</scope>
    <source>
        <strain evidence="4">MBHS1</strain>
    </source>
</reference>
<dbReference type="Gene3D" id="3.30.750.24">
    <property type="entry name" value="STAS domain"/>
    <property type="match status" value="1"/>
</dbReference>
<evidence type="ECO:0000256" key="2">
    <source>
        <dbReference type="RuleBase" id="RU003749"/>
    </source>
</evidence>
<name>A0A1H6FAK0_9GAMM</name>
<organism evidence="4 5">
    <name type="scientific">Candidatus Venteria ishoeyi</name>
    <dbReference type="NCBI Taxonomy" id="1899563"/>
    <lineage>
        <taxon>Bacteria</taxon>
        <taxon>Pseudomonadati</taxon>
        <taxon>Pseudomonadota</taxon>
        <taxon>Gammaproteobacteria</taxon>
        <taxon>Thiotrichales</taxon>
        <taxon>Thiotrichaceae</taxon>
        <taxon>Venteria</taxon>
    </lineage>
</organism>
<evidence type="ECO:0000313" key="4">
    <source>
        <dbReference type="EMBL" id="SEH07118.1"/>
    </source>
</evidence>
<proteinExistence type="inferred from homology"/>
<dbReference type="CDD" id="cd07043">
    <property type="entry name" value="STAS_anti-anti-sigma_factors"/>
    <property type="match status" value="1"/>
</dbReference>
<dbReference type="NCBIfam" id="TIGR00377">
    <property type="entry name" value="ant_ant_sig"/>
    <property type="match status" value="1"/>
</dbReference>
<dbReference type="InterPro" id="IPR003658">
    <property type="entry name" value="Anti-sigma_ant"/>
</dbReference>
<evidence type="ECO:0000313" key="5">
    <source>
        <dbReference type="Proteomes" id="UP000236724"/>
    </source>
</evidence>
<dbReference type="AlphaFoldDB" id="A0A1H6FAK0"/>
<dbReference type="PANTHER" id="PTHR33495">
    <property type="entry name" value="ANTI-SIGMA FACTOR ANTAGONIST TM_1081-RELATED-RELATED"/>
    <property type="match status" value="1"/>
</dbReference>
<dbReference type="InterPro" id="IPR036513">
    <property type="entry name" value="STAS_dom_sf"/>
</dbReference>
<comment type="similarity">
    <text evidence="1 2">Belongs to the anti-sigma-factor antagonist family.</text>
</comment>
<protein>
    <recommendedName>
        <fullName evidence="2">Anti-sigma factor antagonist</fullName>
    </recommendedName>
</protein>
<dbReference type="OrthoDB" id="9796076at2"/>
<sequence length="114" mass="12432">MKFHYEQHGNIDLVALSGQLVMANASEIREALKPIIEAGQGKLILNLADVNFMDSSGLSVLISALKAIREKQGEVVLTQITGSVQALIELTQLHQVFKLFADDPAALAYFQNLP</sequence>
<gene>
    <name evidence="4" type="ORF">MBHS_02990</name>
</gene>